<feature type="region of interest" description="Disordered" evidence="1">
    <location>
        <begin position="1"/>
        <end position="36"/>
    </location>
</feature>
<dbReference type="AlphaFoldDB" id="A0A1D1VDV6"/>
<evidence type="ECO:0000313" key="3">
    <source>
        <dbReference type="Proteomes" id="UP000186922"/>
    </source>
</evidence>
<comment type="caution">
    <text evidence="2">The sequence shown here is derived from an EMBL/GenBank/DDBJ whole genome shotgun (WGS) entry which is preliminary data.</text>
</comment>
<keyword evidence="3" id="KW-1185">Reference proteome</keyword>
<dbReference type="Proteomes" id="UP000186922">
    <property type="component" value="Unassembled WGS sequence"/>
</dbReference>
<feature type="region of interest" description="Disordered" evidence="1">
    <location>
        <begin position="65"/>
        <end position="107"/>
    </location>
</feature>
<gene>
    <name evidence="2" type="primary">RvY_10775-1</name>
    <name evidence="2" type="synonym">RvY_10775.1</name>
    <name evidence="2" type="ORF">RvY_10775</name>
</gene>
<reference evidence="2 3" key="1">
    <citation type="journal article" date="2016" name="Nat. Commun.">
        <title>Extremotolerant tardigrade genome and improved radiotolerance of human cultured cells by tardigrade-unique protein.</title>
        <authorList>
            <person name="Hashimoto T."/>
            <person name="Horikawa D.D."/>
            <person name="Saito Y."/>
            <person name="Kuwahara H."/>
            <person name="Kozuka-Hata H."/>
            <person name="Shin-I T."/>
            <person name="Minakuchi Y."/>
            <person name="Ohishi K."/>
            <person name="Motoyama A."/>
            <person name="Aizu T."/>
            <person name="Enomoto A."/>
            <person name="Kondo K."/>
            <person name="Tanaka S."/>
            <person name="Hara Y."/>
            <person name="Koshikawa S."/>
            <person name="Sagara H."/>
            <person name="Miura T."/>
            <person name="Yokobori S."/>
            <person name="Miyagawa K."/>
            <person name="Suzuki Y."/>
            <person name="Kubo T."/>
            <person name="Oyama M."/>
            <person name="Kohara Y."/>
            <person name="Fujiyama A."/>
            <person name="Arakawa K."/>
            <person name="Katayama T."/>
            <person name="Toyoda A."/>
            <person name="Kunieda T."/>
        </authorList>
    </citation>
    <scope>NUCLEOTIDE SEQUENCE [LARGE SCALE GENOMIC DNA]</scope>
    <source>
        <strain evidence="2 3">YOKOZUNA-1</strain>
    </source>
</reference>
<protein>
    <submittedName>
        <fullName evidence="2">Uncharacterized protein</fullName>
    </submittedName>
</protein>
<name>A0A1D1VDV6_RAMVA</name>
<feature type="compositionally biased region" description="Polar residues" evidence="1">
    <location>
        <begin position="9"/>
        <end position="22"/>
    </location>
</feature>
<proteinExistence type="predicted"/>
<evidence type="ECO:0000313" key="2">
    <source>
        <dbReference type="EMBL" id="GAU99834.1"/>
    </source>
</evidence>
<evidence type="ECO:0000256" key="1">
    <source>
        <dbReference type="SAM" id="MobiDB-lite"/>
    </source>
</evidence>
<feature type="compositionally biased region" description="Polar residues" evidence="1">
    <location>
        <begin position="70"/>
        <end position="85"/>
    </location>
</feature>
<sequence>MAGNFSAKAMTTVSRTATTESAPESDKPIVPKQNPNKLRYHIISPSVASMKKNKMDQNVGMGIRRIASGKATNANPEPTSKTQQRQLDKVIRPPKATPSEKSTCPAASIHILGSASLLKSGTR</sequence>
<accession>A0A1D1VDV6</accession>
<dbReference type="EMBL" id="BDGG01000005">
    <property type="protein sequence ID" value="GAU99834.1"/>
    <property type="molecule type" value="Genomic_DNA"/>
</dbReference>
<organism evidence="2 3">
    <name type="scientific">Ramazzottius varieornatus</name>
    <name type="common">Water bear</name>
    <name type="synonym">Tardigrade</name>
    <dbReference type="NCBI Taxonomy" id="947166"/>
    <lineage>
        <taxon>Eukaryota</taxon>
        <taxon>Metazoa</taxon>
        <taxon>Ecdysozoa</taxon>
        <taxon>Tardigrada</taxon>
        <taxon>Eutardigrada</taxon>
        <taxon>Parachela</taxon>
        <taxon>Hypsibioidea</taxon>
        <taxon>Ramazzottiidae</taxon>
        <taxon>Ramazzottius</taxon>
    </lineage>
</organism>